<feature type="domain" description="NusG-like N-terminal" evidence="9">
    <location>
        <begin position="52"/>
        <end position="160"/>
    </location>
</feature>
<evidence type="ECO:0000256" key="6">
    <source>
        <dbReference type="NCBIfam" id="TIGR00922"/>
    </source>
</evidence>
<dbReference type="Pfam" id="PF02357">
    <property type="entry name" value="NusG"/>
    <property type="match status" value="1"/>
</dbReference>
<dbReference type="Gene3D" id="3.30.70.940">
    <property type="entry name" value="NusG, N-terminal domain"/>
    <property type="match status" value="1"/>
</dbReference>
<dbReference type="SMART" id="SM00738">
    <property type="entry name" value="NGN"/>
    <property type="match status" value="1"/>
</dbReference>
<dbReference type="AlphaFoldDB" id="A0A0G0ZGF7"/>
<dbReference type="EMBL" id="LCDD01000002">
    <property type="protein sequence ID" value="KKS47850.1"/>
    <property type="molecule type" value="Genomic_DNA"/>
</dbReference>
<dbReference type="GO" id="GO:0005829">
    <property type="term" value="C:cytosol"/>
    <property type="evidence" value="ECO:0007669"/>
    <property type="project" value="TreeGrafter"/>
</dbReference>
<dbReference type="CDD" id="cd09891">
    <property type="entry name" value="NGN_Bact_1"/>
    <property type="match status" value="1"/>
</dbReference>
<dbReference type="Pfam" id="PF00467">
    <property type="entry name" value="KOW"/>
    <property type="match status" value="1"/>
</dbReference>
<dbReference type="InterPro" id="IPR005824">
    <property type="entry name" value="KOW"/>
</dbReference>
<protein>
    <recommendedName>
        <fullName evidence="5 6">Transcription termination/antitermination protein NusG</fullName>
    </recommendedName>
</protein>
<accession>A0A0G0ZGF7</accession>
<dbReference type="PRINTS" id="PR00338">
    <property type="entry name" value="NUSGTNSCPFCT"/>
</dbReference>
<dbReference type="PANTHER" id="PTHR30265">
    <property type="entry name" value="RHO-INTERACTING TRANSCRIPTION TERMINATION FACTOR NUSG"/>
    <property type="match status" value="1"/>
</dbReference>
<evidence type="ECO:0000259" key="10">
    <source>
        <dbReference type="SMART" id="SM00739"/>
    </source>
</evidence>
<evidence type="ECO:0000313" key="11">
    <source>
        <dbReference type="EMBL" id="KKS47850.1"/>
    </source>
</evidence>
<dbReference type="FunFam" id="2.30.30.30:FF:000002">
    <property type="entry name" value="Transcription termination/antitermination factor NusG"/>
    <property type="match status" value="1"/>
</dbReference>
<sequence length="224" mass="24973">MLMADKDKKVKKDEAENPAAEATPADSSTDTPAETPADDSDAPSVKPIEEKKGQWFVVHTYSGHENKAAEALKQRVAAMNLEKKIFEVLVPTRNIVLVRHGKKEETKEKIFPGYILVRMTLDDESWLAVRTTQGVTAFVGMGNKPTPISDKEVMAIMKFMELEAPKFRAKFSKGEAVKIVDGPFADFLGTIDHIDEEKGKVKVLVSIFGRETPVELDFLQIRKL</sequence>
<gene>
    <name evidence="5" type="primary">nusG</name>
    <name evidence="11" type="ORF">UV09_C0002G0028</name>
</gene>
<evidence type="ECO:0000256" key="2">
    <source>
        <dbReference type="ARBA" id="ARBA00022814"/>
    </source>
</evidence>
<organism evidence="11 12">
    <name type="scientific">Candidatus Gottesmanbacteria bacterium GW2011_GWA2_42_18</name>
    <dbReference type="NCBI Taxonomy" id="1618442"/>
    <lineage>
        <taxon>Bacteria</taxon>
        <taxon>Candidatus Gottesmaniibacteriota</taxon>
    </lineage>
</organism>
<evidence type="ECO:0000256" key="1">
    <source>
        <dbReference type="ARBA" id="ARBA00022472"/>
    </source>
</evidence>
<dbReference type="SUPFAM" id="SSF82679">
    <property type="entry name" value="N-utilization substance G protein NusG, N-terminal domain"/>
    <property type="match status" value="1"/>
</dbReference>
<dbReference type="InterPro" id="IPR043425">
    <property type="entry name" value="NusG-like"/>
</dbReference>
<dbReference type="Gene3D" id="2.30.30.30">
    <property type="match status" value="1"/>
</dbReference>
<dbReference type="InterPro" id="IPR006645">
    <property type="entry name" value="NGN-like_dom"/>
</dbReference>
<dbReference type="InterPro" id="IPR047050">
    <property type="entry name" value="NGN"/>
</dbReference>
<evidence type="ECO:0000256" key="7">
    <source>
        <dbReference type="RuleBase" id="RU000538"/>
    </source>
</evidence>
<dbReference type="PATRIC" id="fig|1618442.3.peg.105"/>
<evidence type="ECO:0000259" key="9">
    <source>
        <dbReference type="SMART" id="SM00738"/>
    </source>
</evidence>
<comment type="caution">
    <text evidence="11">The sequence shown here is derived from an EMBL/GenBank/DDBJ whole genome shotgun (WGS) entry which is preliminary data.</text>
</comment>
<feature type="region of interest" description="Disordered" evidence="8">
    <location>
        <begin position="1"/>
        <end position="46"/>
    </location>
</feature>
<dbReference type="InterPro" id="IPR036735">
    <property type="entry name" value="NGN_dom_sf"/>
</dbReference>
<dbReference type="CDD" id="cd06091">
    <property type="entry name" value="KOW_NusG"/>
    <property type="match status" value="1"/>
</dbReference>
<comment type="similarity">
    <text evidence="5 7">Belongs to the NusG family.</text>
</comment>
<feature type="domain" description="KOW" evidence="10">
    <location>
        <begin position="170"/>
        <end position="197"/>
    </location>
</feature>
<dbReference type="GO" id="GO:0006353">
    <property type="term" value="P:DNA-templated transcription termination"/>
    <property type="evidence" value="ECO:0007669"/>
    <property type="project" value="UniProtKB-UniRule"/>
</dbReference>
<keyword evidence="3 5" id="KW-0805">Transcription regulation</keyword>
<dbReference type="PANTHER" id="PTHR30265:SF2">
    <property type="entry name" value="TRANSCRIPTION TERMINATION_ANTITERMINATION PROTEIN NUSG"/>
    <property type="match status" value="1"/>
</dbReference>
<dbReference type="NCBIfam" id="TIGR00922">
    <property type="entry name" value="nusG"/>
    <property type="match status" value="1"/>
</dbReference>
<feature type="compositionally biased region" description="Basic and acidic residues" evidence="8">
    <location>
        <begin position="1"/>
        <end position="15"/>
    </location>
</feature>
<dbReference type="GO" id="GO:0006354">
    <property type="term" value="P:DNA-templated transcription elongation"/>
    <property type="evidence" value="ECO:0007669"/>
    <property type="project" value="UniProtKB-UniRule"/>
</dbReference>
<evidence type="ECO:0000256" key="5">
    <source>
        <dbReference type="HAMAP-Rule" id="MF_00948"/>
    </source>
</evidence>
<dbReference type="GO" id="GO:0032784">
    <property type="term" value="P:regulation of DNA-templated transcription elongation"/>
    <property type="evidence" value="ECO:0007669"/>
    <property type="project" value="InterPro"/>
</dbReference>
<dbReference type="GO" id="GO:0031564">
    <property type="term" value="P:transcription antitermination"/>
    <property type="evidence" value="ECO:0007669"/>
    <property type="project" value="UniProtKB-UniRule"/>
</dbReference>
<dbReference type="PROSITE" id="PS01014">
    <property type="entry name" value="NUSG"/>
    <property type="match status" value="1"/>
</dbReference>
<reference evidence="11 12" key="1">
    <citation type="journal article" date="2015" name="Nature">
        <title>rRNA introns, odd ribosomes, and small enigmatic genomes across a large radiation of phyla.</title>
        <authorList>
            <person name="Brown C.T."/>
            <person name="Hug L.A."/>
            <person name="Thomas B.C."/>
            <person name="Sharon I."/>
            <person name="Castelle C.J."/>
            <person name="Singh A."/>
            <person name="Wilkins M.J."/>
            <person name="Williams K.H."/>
            <person name="Banfield J.F."/>
        </authorList>
    </citation>
    <scope>NUCLEOTIDE SEQUENCE [LARGE SCALE GENOMIC DNA]</scope>
</reference>
<dbReference type="HAMAP" id="MF_00948">
    <property type="entry name" value="NusG"/>
    <property type="match status" value="1"/>
</dbReference>
<comment type="function">
    <text evidence="5 7">Participates in transcription elongation, termination and antitermination.</text>
</comment>
<keyword evidence="1 5" id="KW-0806">Transcription termination</keyword>
<dbReference type="SMART" id="SM00739">
    <property type="entry name" value="KOW"/>
    <property type="match status" value="1"/>
</dbReference>
<evidence type="ECO:0000256" key="8">
    <source>
        <dbReference type="SAM" id="MobiDB-lite"/>
    </source>
</evidence>
<dbReference type="InterPro" id="IPR001062">
    <property type="entry name" value="Transcrpt_antiterm_NusG"/>
</dbReference>
<evidence type="ECO:0000256" key="4">
    <source>
        <dbReference type="ARBA" id="ARBA00023163"/>
    </source>
</evidence>
<proteinExistence type="inferred from homology"/>
<dbReference type="InterPro" id="IPR014722">
    <property type="entry name" value="Rib_uL2_dom2"/>
</dbReference>
<evidence type="ECO:0000313" key="12">
    <source>
        <dbReference type="Proteomes" id="UP000034320"/>
    </source>
</evidence>
<name>A0A0G0ZGF7_9BACT</name>
<dbReference type="Proteomes" id="UP000034320">
    <property type="component" value="Unassembled WGS sequence"/>
</dbReference>
<keyword evidence="4 5" id="KW-0804">Transcription</keyword>
<evidence type="ECO:0000256" key="3">
    <source>
        <dbReference type="ARBA" id="ARBA00023015"/>
    </source>
</evidence>
<keyword evidence="2 5" id="KW-0889">Transcription antitermination</keyword>
<dbReference type="SUPFAM" id="SSF50104">
    <property type="entry name" value="Translation proteins SH3-like domain"/>
    <property type="match status" value="1"/>
</dbReference>
<dbReference type="InterPro" id="IPR015869">
    <property type="entry name" value="Transcrpt_antiterm_NusG_bac_CS"/>
</dbReference>
<dbReference type="InterPro" id="IPR008991">
    <property type="entry name" value="Translation_prot_SH3-like_sf"/>
</dbReference>